<evidence type="ECO:0000256" key="4">
    <source>
        <dbReference type="ARBA" id="ARBA00023136"/>
    </source>
</evidence>
<feature type="transmembrane region" description="Helical" evidence="6">
    <location>
        <begin position="130"/>
        <end position="151"/>
    </location>
</feature>
<feature type="transmembrane region" description="Helical" evidence="6">
    <location>
        <begin position="20"/>
        <end position="38"/>
    </location>
</feature>
<name>A0A6A5TQ01_9PLEO</name>
<comment type="similarity">
    <text evidence="5">Belongs to the SAT4 family.</text>
</comment>
<evidence type="ECO:0000313" key="9">
    <source>
        <dbReference type="Proteomes" id="UP000800035"/>
    </source>
</evidence>
<organism evidence="8 9">
    <name type="scientific">Byssothecium circinans</name>
    <dbReference type="NCBI Taxonomy" id="147558"/>
    <lineage>
        <taxon>Eukaryota</taxon>
        <taxon>Fungi</taxon>
        <taxon>Dikarya</taxon>
        <taxon>Ascomycota</taxon>
        <taxon>Pezizomycotina</taxon>
        <taxon>Dothideomycetes</taxon>
        <taxon>Pleosporomycetidae</taxon>
        <taxon>Pleosporales</taxon>
        <taxon>Massarineae</taxon>
        <taxon>Massarinaceae</taxon>
        <taxon>Byssothecium</taxon>
    </lineage>
</organism>
<dbReference type="EMBL" id="ML977007">
    <property type="protein sequence ID" value="KAF1952866.1"/>
    <property type="molecule type" value="Genomic_DNA"/>
</dbReference>
<dbReference type="Pfam" id="PF20684">
    <property type="entry name" value="Fung_rhodopsin"/>
    <property type="match status" value="1"/>
</dbReference>
<comment type="subcellular location">
    <subcellularLocation>
        <location evidence="1">Membrane</location>
        <topology evidence="1">Multi-pass membrane protein</topology>
    </subcellularLocation>
</comment>
<dbReference type="PANTHER" id="PTHR33048">
    <property type="entry name" value="PTH11-LIKE INTEGRAL MEMBRANE PROTEIN (AFU_ORTHOLOGUE AFUA_5G11245)"/>
    <property type="match status" value="1"/>
</dbReference>
<keyword evidence="3 6" id="KW-1133">Transmembrane helix</keyword>
<reference evidence="8" key="1">
    <citation type="journal article" date="2020" name="Stud. Mycol.">
        <title>101 Dothideomycetes genomes: a test case for predicting lifestyles and emergence of pathogens.</title>
        <authorList>
            <person name="Haridas S."/>
            <person name="Albert R."/>
            <person name="Binder M."/>
            <person name="Bloem J."/>
            <person name="Labutti K."/>
            <person name="Salamov A."/>
            <person name="Andreopoulos B."/>
            <person name="Baker S."/>
            <person name="Barry K."/>
            <person name="Bills G."/>
            <person name="Bluhm B."/>
            <person name="Cannon C."/>
            <person name="Castanera R."/>
            <person name="Culley D."/>
            <person name="Daum C."/>
            <person name="Ezra D."/>
            <person name="Gonzalez J."/>
            <person name="Henrissat B."/>
            <person name="Kuo A."/>
            <person name="Liang C."/>
            <person name="Lipzen A."/>
            <person name="Lutzoni F."/>
            <person name="Magnuson J."/>
            <person name="Mondo S."/>
            <person name="Nolan M."/>
            <person name="Ohm R."/>
            <person name="Pangilinan J."/>
            <person name="Park H.-J."/>
            <person name="Ramirez L."/>
            <person name="Alfaro M."/>
            <person name="Sun H."/>
            <person name="Tritt A."/>
            <person name="Yoshinaga Y."/>
            <person name="Zwiers L.-H."/>
            <person name="Turgeon B."/>
            <person name="Goodwin S."/>
            <person name="Spatafora J."/>
            <person name="Crous P."/>
            <person name="Grigoriev I."/>
        </authorList>
    </citation>
    <scope>NUCLEOTIDE SEQUENCE</scope>
    <source>
        <strain evidence="8">CBS 675.92</strain>
    </source>
</reference>
<dbReference type="AlphaFoldDB" id="A0A6A5TQ01"/>
<dbReference type="GO" id="GO:0016020">
    <property type="term" value="C:membrane"/>
    <property type="evidence" value="ECO:0007669"/>
    <property type="project" value="UniProtKB-SubCell"/>
</dbReference>
<evidence type="ECO:0000256" key="6">
    <source>
        <dbReference type="SAM" id="Phobius"/>
    </source>
</evidence>
<evidence type="ECO:0000256" key="1">
    <source>
        <dbReference type="ARBA" id="ARBA00004141"/>
    </source>
</evidence>
<keyword evidence="9" id="KW-1185">Reference proteome</keyword>
<feature type="transmembrane region" description="Helical" evidence="6">
    <location>
        <begin position="221"/>
        <end position="239"/>
    </location>
</feature>
<dbReference type="PANTHER" id="PTHR33048:SF167">
    <property type="entry name" value="INTEGRAL MEMBRANE PROTEIN"/>
    <property type="match status" value="1"/>
</dbReference>
<feature type="non-terminal residue" evidence="8">
    <location>
        <position position="298"/>
    </location>
</feature>
<evidence type="ECO:0000256" key="5">
    <source>
        <dbReference type="ARBA" id="ARBA00038359"/>
    </source>
</evidence>
<evidence type="ECO:0000256" key="2">
    <source>
        <dbReference type="ARBA" id="ARBA00022692"/>
    </source>
</evidence>
<feature type="domain" description="Rhodopsin" evidence="7">
    <location>
        <begin position="34"/>
        <end position="283"/>
    </location>
</feature>
<feature type="transmembrane region" description="Helical" evidence="6">
    <location>
        <begin position="191"/>
        <end position="209"/>
    </location>
</feature>
<keyword evidence="4 6" id="KW-0472">Membrane</keyword>
<dbReference type="Proteomes" id="UP000800035">
    <property type="component" value="Unassembled WGS sequence"/>
</dbReference>
<evidence type="ECO:0000256" key="3">
    <source>
        <dbReference type="ARBA" id="ARBA00022989"/>
    </source>
</evidence>
<protein>
    <recommendedName>
        <fullName evidence="7">Rhodopsin domain-containing protein</fullName>
    </recommendedName>
</protein>
<keyword evidence="2 6" id="KW-0812">Transmembrane</keyword>
<gene>
    <name evidence="8" type="ORF">CC80DRAFT_355435</name>
</gene>
<feature type="transmembrane region" description="Helical" evidence="6">
    <location>
        <begin position="50"/>
        <end position="70"/>
    </location>
</feature>
<dbReference type="InterPro" id="IPR052337">
    <property type="entry name" value="SAT4-like"/>
</dbReference>
<proteinExistence type="inferred from homology"/>
<accession>A0A6A5TQ01</accession>
<evidence type="ECO:0000313" key="8">
    <source>
        <dbReference type="EMBL" id="KAF1952866.1"/>
    </source>
</evidence>
<dbReference type="OrthoDB" id="5022096at2759"/>
<evidence type="ECO:0000259" key="7">
    <source>
        <dbReference type="Pfam" id="PF20684"/>
    </source>
</evidence>
<feature type="transmembrane region" description="Helical" evidence="6">
    <location>
        <begin position="96"/>
        <end position="118"/>
    </location>
</feature>
<dbReference type="InterPro" id="IPR049326">
    <property type="entry name" value="Rhodopsin_dom_fungi"/>
</dbReference>
<sequence>MPPLPPEYVDYTNAPQILSITGSFFAAAVIAVLLRCYVRLSLLKVFGIDDYIMAFAMICAAATFACFKIETDYGLGKHFLALLAQPTMYMQFSKVLYVHSIIVMVGISSVKISIAFSLLRLSTRRSYSVFLHGVIVFIVFLTIGCALSLVFQCLPVDAIWNMSLRPPPFGTGTAKCYDMTTFRNLGLMNSSFNIVTDVLFATLPIPLIWKLQLNLRTKLSLIIVLSLGWFACAAAIVKAIQQWHVLEELDWTVQDSFNIWNYIELTVGILAASLPPLKPLVNRFLETARAITSGSRSR</sequence>
<feature type="transmembrane region" description="Helical" evidence="6">
    <location>
        <begin position="259"/>
        <end position="277"/>
    </location>
</feature>